<dbReference type="EMBL" id="JBHLTG010000009">
    <property type="protein sequence ID" value="MFC0681799.1"/>
    <property type="molecule type" value="Genomic_DNA"/>
</dbReference>
<dbReference type="RefSeq" id="WP_386675087.1">
    <property type="nucleotide sequence ID" value="NZ_JBHLTG010000009.1"/>
</dbReference>
<dbReference type="InterPro" id="IPR033390">
    <property type="entry name" value="Rv2179c-like"/>
</dbReference>
<evidence type="ECO:0000256" key="3">
    <source>
        <dbReference type="ARBA" id="ARBA00022839"/>
    </source>
</evidence>
<dbReference type="SMART" id="SM00479">
    <property type="entry name" value="EXOIII"/>
    <property type="match status" value="1"/>
</dbReference>
<evidence type="ECO:0000313" key="6">
    <source>
        <dbReference type="Proteomes" id="UP001589896"/>
    </source>
</evidence>
<evidence type="ECO:0000256" key="2">
    <source>
        <dbReference type="ARBA" id="ARBA00022801"/>
    </source>
</evidence>
<comment type="caution">
    <text evidence="5">The sequence shown here is derived from an EMBL/GenBank/DDBJ whole genome shotgun (WGS) entry which is preliminary data.</text>
</comment>
<evidence type="ECO:0000313" key="5">
    <source>
        <dbReference type="EMBL" id="MFC0681799.1"/>
    </source>
</evidence>
<accession>A0ABV6RXV3</accession>
<dbReference type="Proteomes" id="UP001589896">
    <property type="component" value="Unassembled WGS sequence"/>
</dbReference>
<evidence type="ECO:0000256" key="1">
    <source>
        <dbReference type="ARBA" id="ARBA00022722"/>
    </source>
</evidence>
<proteinExistence type="predicted"/>
<dbReference type="Gene3D" id="3.30.420.10">
    <property type="entry name" value="Ribonuclease H-like superfamily/Ribonuclease H"/>
    <property type="match status" value="1"/>
</dbReference>
<reference evidence="5 6" key="1">
    <citation type="submission" date="2024-09" db="EMBL/GenBank/DDBJ databases">
        <authorList>
            <person name="Sun Q."/>
            <person name="Mori K."/>
        </authorList>
    </citation>
    <scope>NUCLEOTIDE SEQUENCE [LARGE SCALE GENOMIC DNA]</scope>
    <source>
        <strain evidence="5 6">KCTC 23076</strain>
    </source>
</reference>
<keyword evidence="2" id="KW-0378">Hydrolase</keyword>
<name>A0ABV6RXV3_9GAMM</name>
<feature type="domain" description="Exonuclease" evidence="4">
    <location>
        <begin position="17"/>
        <end position="192"/>
    </location>
</feature>
<dbReference type="PANTHER" id="PTHR30231">
    <property type="entry name" value="DNA POLYMERASE III SUBUNIT EPSILON"/>
    <property type="match status" value="1"/>
</dbReference>
<keyword evidence="3" id="KW-0269">Exonuclease</keyword>
<dbReference type="SUPFAM" id="SSF53098">
    <property type="entry name" value="Ribonuclease H-like"/>
    <property type="match status" value="1"/>
</dbReference>
<dbReference type="InterPro" id="IPR036397">
    <property type="entry name" value="RNaseH_sf"/>
</dbReference>
<dbReference type="CDD" id="cd06127">
    <property type="entry name" value="DEDDh"/>
    <property type="match status" value="1"/>
</dbReference>
<dbReference type="PANTHER" id="PTHR30231:SF4">
    <property type="entry name" value="PROTEIN NEN2"/>
    <property type="match status" value="1"/>
</dbReference>
<keyword evidence="6" id="KW-1185">Reference proteome</keyword>
<dbReference type="InterPro" id="IPR013520">
    <property type="entry name" value="Ribonucl_H"/>
</dbReference>
<dbReference type="InterPro" id="IPR012337">
    <property type="entry name" value="RNaseH-like_sf"/>
</dbReference>
<keyword evidence="1" id="KW-0540">Nuclease</keyword>
<organism evidence="5 6">
    <name type="scientific">Lysobacter korlensis</name>
    <dbReference type="NCBI Taxonomy" id="553636"/>
    <lineage>
        <taxon>Bacteria</taxon>
        <taxon>Pseudomonadati</taxon>
        <taxon>Pseudomonadota</taxon>
        <taxon>Gammaproteobacteria</taxon>
        <taxon>Lysobacterales</taxon>
        <taxon>Lysobacteraceae</taxon>
        <taxon>Lysobacter</taxon>
    </lineage>
</organism>
<protein>
    <submittedName>
        <fullName evidence="5">3'-5' exoribonuclease domain-containing protein</fullName>
    </submittedName>
</protein>
<evidence type="ECO:0000259" key="4">
    <source>
        <dbReference type="SMART" id="SM00479"/>
    </source>
</evidence>
<dbReference type="Pfam" id="PF16473">
    <property type="entry name" value="Rv2179c-like"/>
    <property type="match status" value="1"/>
</dbReference>
<sequence>MQQHNLTPDPLATAPEVFVSVDVETAGPNPARYAMLSIGACLVDDPDGGFYVELQPDSAEFEPEAVAVSGLSLERLAQDGVGPAAAMRQFEDWLAEHLLPGSRPVFTAFNAPFDWMFIDTYFQRYLGRNPFGHSALDIKAYAMGMAGSSWAAASMRELSPRYLDGRPLSHHALGDARDQAELFRALLAERAGRSTPSE</sequence>
<gene>
    <name evidence="5" type="ORF">ACFFGH_28540</name>
</gene>